<sequence>MPDTTITPLAAMTPDAAISAFNYLRAVQADDTVAAAEFAGAEPRMPMLLVDVAEQIVVPSTALPGPDVAVPCDDAFAPEALGRVLITTLRSWAQAGPDPAQGIAHAVIDFAAQILTEDHEDIADILRQLEADGVGKALDAHSAPAGVHPMRRTEPPST</sequence>
<dbReference type="AlphaFoldDB" id="A0A939FSH7"/>
<dbReference type="RefSeq" id="WP_207248716.1">
    <property type="nucleotide sequence ID" value="NZ_JAFMOF010000006.1"/>
</dbReference>
<evidence type="ECO:0000313" key="1">
    <source>
        <dbReference type="EMBL" id="MBO0657068.1"/>
    </source>
</evidence>
<evidence type="ECO:0000313" key="2">
    <source>
        <dbReference type="Proteomes" id="UP000664781"/>
    </source>
</evidence>
<reference evidence="1" key="1">
    <citation type="submission" date="2021-03" db="EMBL/GenBank/DDBJ databases">
        <title>Streptomyces strains.</title>
        <authorList>
            <person name="Lund M.B."/>
            <person name="Toerring T."/>
        </authorList>
    </citation>
    <scope>NUCLEOTIDE SEQUENCE</scope>
    <source>
        <strain evidence="1">JCM 4242</strain>
    </source>
</reference>
<accession>A0A939FSH7</accession>
<dbReference type="Proteomes" id="UP000664781">
    <property type="component" value="Unassembled WGS sequence"/>
</dbReference>
<name>A0A939FSH7_9ACTN</name>
<organism evidence="1 2">
    <name type="scientific">Streptomyces triculaminicus</name>
    <dbReference type="NCBI Taxonomy" id="2816232"/>
    <lineage>
        <taxon>Bacteria</taxon>
        <taxon>Bacillati</taxon>
        <taxon>Actinomycetota</taxon>
        <taxon>Actinomycetes</taxon>
        <taxon>Kitasatosporales</taxon>
        <taxon>Streptomycetaceae</taxon>
        <taxon>Streptomyces</taxon>
    </lineage>
</organism>
<proteinExistence type="predicted"/>
<comment type="caution">
    <text evidence="1">The sequence shown here is derived from an EMBL/GenBank/DDBJ whole genome shotgun (WGS) entry which is preliminary data.</text>
</comment>
<gene>
    <name evidence="1" type="ORF">J1792_31335</name>
</gene>
<dbReference type="EMBL" id="JAFMOF010000006">
    <property type="protein sequence ID" value="MBO0657068.1"/>
    <property type="molecule type" value="Genomic_DNA"/>
</dbReference>
<protein>
    <submittedName>
        <fullName evidence="1">Uncharacterized protein</fullName>
    </submittedName>
</protein>
<keyword evidence="2" id="KW-1185">Reference proteome</keyword>